<gene>
    <name evidence="2" type="primary">CCDC197</name>
</gene>
<protein>
    <submittedName>
        <fullName evidence="2">Coiled-coil domain containing 197</fullName>
    </submittedName>
</protein>
<dbReference type="AlphaFoldDB" id="A0A452SIE6"/>
<feature type="region of interest" description="Disordered" evidence="1">
    <location>
        <begin position="245"/>
        <end position="276"/>
    </location>
</feature>
<dbReference type="STRING" id="9643.ENSUAMP00000032270"/>
<keyword evidence="3" id="KW-1185">Reference proteome</keyword>
<reference evidence="2" key="2">
    <citation type="submission" date="2025-08" db="UniProtKB">
        <authorList>
            <consortium name="Ensembl"/>
        </authorList>
    </citation>
    <scope>IDENTIFICATION</scope>
</reference>
<reference evidence="2" key="3">
    <citation type="submission" date="2025-09" db="UniProtKB">
        <authorList>
            <consortium name="Ensembl"/>
        </authorList>
    </citation>
    <scope>IDENTIFICATION</scope>
</reference>
<dbReference type="OMA" id="CWSWDSF"/>
<dbReference type="Proteomes" id="UP000291022">
    <property type="component" value="Unassembled WGS sequence"/>
</dbReference>
<dbReference type="GeneTree" id="ENSGT00510000049662"/>
<sequence length="276" mass="32010">MLVAMDTSQGAGPSVTSDKDRHLQVLSQELCRLQAKQRKLKREVEKHKLFEDYLMKVLEIIPKGCNEGEEPEAVLVETMVEHYGQLFTISQDIQKHLEALSEMNRVVHQRLESLEESHRALIPSLKIRLCQLQKRCHHEQKQWGQLGHRVTSQKDMDSYNVKDQIRRLLLLQTQLLHYVHVAINNMVRQCSPSTHGAPKSMDLFSKLDLIQEFMLDKMETVRFISLLMEPRVCWSGDSLKNPRRYPRSFRKCPRDQESVPRAPLPGTQTSECSSSN</sequence>
<evidence type="ECO:0000313" key="2">
    <source>
        <dbReference type="Ensembl" id="ENSUAMP00000032270.1"/>
    </source>
</evidence>
<dbReference type="PANTHER" id="PTHR21683:SF18">
    <property type="entry name" value="COILED-COIL DOMAIN-CONTAINING PROTEIN 42 HOMOLOG"/>
    <property type="match status" value="1"/>
</dbReference>
<proteinExistence type="predicted"/>
<dbReference type="InterPro" id="IPR051147">
    <property type="entry name" value="CFAP_domain-containing"/>
</dbReference>
<feature type="compositionally biased region" description="Polar residues" evidence="1">
    <location>
        <begin position="266"/>
        <end position="276"/>
    </location>
</feature>
<evidence type="ECO:0000256" key="1">
    <source>
        <dbReference type="SAM" id="MobiDB-lite"/>
    </source>
</evidence>
<reference evidence="3" key="1">
    <citation type="submission" date="2016-06" db="EMBL/GenBank/DDBJ databases">
        <title>De novo assembly and RNA-Seq shows season-dependent expression and editing in black bear kidneys.</title>
        <authorList>
            <person name="Korstanje R."/>
            <person name="Srivastava A."/>
            <person name="Sarsani V.K."/>
            <person name="Sheehan S.M."/>
            <person name="Seger R.L."/>
            <person name="Barter M.E."/>
            <person name="Lindqvist C."/>
            <person name="Brody L.C."/>
            <person name="Mullikin J.C."/>
        </authorList>
    </citation>
    <scope>NUCLEOTIDE SEQUENCE [LARGE SCALE GENOMIC DNA]</scope>
</reference>
<dbReference type="Ensembl" id="ENSUAMT00000035970.1">
    <property type="protein sequence ID" value="ENSUAMP00000032270.1"/>
    <property type="gene ID" value="ENSUAMG00000024668.1"/>
</dbReference>
<organism evidence="2 3">
    <name type="scientific">Ursus americanus</name>
    <name type="common">American black bear</name>
    <name type="synonym">Euarctos americanus</name>
    <dbReference type="NCBI Taxonomy" id="9643"/>
    <lineage>
        <taxon>Eukaryota</taxon>
        <taxon>Metazoa</taxon>
        <taxon>Chordata</taxon>
        <taxon>Craniata</taxon>
        <taxon>Vertebrata</taxon>
        <taxon>Euteleostomi</taxon>
        <taxon>Mammalia</taxon>
        <taxon>Eutheria</taxon>
        <taxon>Laurasiatheria</taxon>
        <taxon>Carnivora</taxon>
        <taxon>Caniformia</taxon>
        <taxon>Ursidae</taxon>
        <taxon>Ursus</taxon>
    </lineage>
</organism>
<accession>A0A452SIE6</accession>
<name>A0A452SIE6_URSAM</name>
<dbReference type="PANTHER" id="PTHR21683">
    <property type="entry name" value="COILED-COIL DOMAIN-CONTAINING PROTEIN 42 LIKE-2-LIKE-RELATED"/>
    <property type="match status" value="1"/>
</dbReference>
<evidence type="ECO:0000313" key="3">
    <source>
        <dbReference type="Proteomes" id="UP000291022"/>
    </source>
</evidence>